<evidence type="ECO:0000313" key="2">
    <source>
        <dbReference type="EMBL" id="KAG5931405.1"/>
    </source>
</evidence>
<dbReference type="Proteomes" id="UP000706124">
    <property type="component" value="Unassembled WGS sequence"/>
</dbReference>
<feature type="non-terminal residue" evidence="2">
    <location>
        <position position="1"/>
    </location>
</feature>
<organism evidence="2 3">
    <name type="scientific">Claviceps pazoutovae</name>
    <dbReference type="NCBI Taxonomy" id="1649127"/>
    <lineage>
        <taxon>Eukaryota</taxon>
        <taxon>Fungi</taxon>
        <taxon>Dikarya</taxon>
        <taxon>Ascomycota</taxon>
        <taxon>Pezizomycotina</taxon>
        <taxon>Sordariomycetes</taxon>
        <taxon>Hypocreomycetidae</taxon>
        <taxon>Hypocreales</taxon>
        <taxon>Clavicipitaceae</taxon>
        <taxon>Claviceps</taxon>
    </lineage>
</organism>
<gene>
    <name evidence="2" type="ORF">E4U60_006106</name>
</gene>
<dbReference type="OrthoDB" id="5372011at2759"/>
<evidence type="ECO:0000313" key="3">
    <source>
        <dbReference type="Proteomes" id="UP000706124"/>
    </source>
</evidence>
<comment type="caution">
    <text evidence="2">The sequence shown here is derived from an EMBL/GenBank/DDBJ whole genome shotgun (WGS) entry which is preliminary data.</text>
</comment>
<sequence length="83" mass="9296">MASSALPAFGSSRPAPISPRTRDRQARGKDIYSQSEDGRDDEEMIMGMGMHIEPFEDREKSGFVLSVLDSPEQLMMFAQSRND</sequence>
<feature type="compositionally biased region" description="Basic and acidic residues" evidence="1">
    <location>
        <begin position="20"/>
        <end position="30"/>
    </location>
</feature>
<reference evidence="2 3" key="1">
    <citation type="journal article" date="2020" name="bioRxiv">
        <title>Whole genome comparisons of ergot fungi reveals the divergence and evolution of species within the genus Claviceps are the result of varying mechanisms driving genome evolution and host range expansion.</title>
        <authorList>
            <person name="Wyka S.A."/>
            <person name="Mondo S.J."/>
            <person name="Liu M."/>
            <person name="Dettman J."/>
            <person name="Nalam V."/>
            <person name="Broders K.D."/>
        </authorList>
    </citation>
    <scope>NUCLEOTIDE SEQUENCE [LARGE SCALE GENOMIC DNA]</scope>
    <source>
        <strain evidence="2 3">CCC 1485</strain>
    </source>
</reference>
<keyword evidence="3" id="KW-1185">Reference proteome</keyword>
<evidence type="ECO:0000256" key="1">
    <source>
        <dbReference type="SAM" id="MobiDB-lite"/>
    </source>
</evidence>
<protein>
    <submittedName>
        <fullName evidence="2">Uncharacterized protein</fullName>
    </submittedName>
</protein>
<proteinExistence type="predicted"/>
<dbReference type="AlphaFoldDB" id="A0A9P7M778"/>
<dbReference type="EMBL" id="SRPO01000576">
    <property type="protein sequence ID" value="KAG5931405.1"/>
    <property type="molecule type" value="Genomic_DNA"/>
</dbReference>
<accession>A0A9P7M778</accession>
<name>A0A9P7M778_9HYPO</name>
<feature type="region of interest" description="Disordered" evidence="1">
    <location>
        <begin position="1"/>
        <end position="42"/>
    </location>
</feature>